<reference evidence="1 2" key="1">
    <citation type="submission" date="2013-11" db="EMBL/GenBank/DDBJ databases">
        <title>Metagenomic analysis of a methanogenic consortium involved in long chain n-alkane degradation.</title>
        <authorList>
            <person name="Davidova I.A."/>
            <person name="Callaghan A.V."/>
            <person name="Wawrik B."/>
            <person name="Pruitt S."/>
            <person name="Marks C."/>
            <person name="Duncan K.E."/>
            <person name="Suflita J.M."/>
        </authorList>
    </citation>
    <scope>NUCLEOTIDE SEQUENCE [LARGE SCALE GENOMIC DNA]</scope>
    <source>
        <strain evidence="1 2">SPR</strain>
    </source>
</reference>
<sequence length="62" mass="7054">MGNVLPAPKKITKLVSKCTSKTLERFIHIDESKIPVYFDEMVRGSVEQPLYDLLDTAPLYTL</sequence>
<dbReference type="AlphaFoldDB" id="A0A0D2J7U7"/>
<proteinExistence type="predicted"/>
<accession>A0A0D2J7U7</accession>
<evidence type="ECO:0000313" key="1">
    <source>
        <dbReference type="EMBL" id="KIX11796.1"/>
    </source>
</evidence>
<dbReference type="InParanoid" id="A0A0D2J7U7"/>
<keyword evidence="2" id="KW-1185">Reference proteome</keyword>
<dbReference type="Proteomes" id="UP000032233">
    <property type="component" value="Unassembled WGS sequence"/>
</dbReference>
<protein>
    <submittedName>
        <fullName evidence="1">Uncharacterized protein</fullName>
    </submittedName>
</protein>
<organism evidence="1 2">
    <name type="scientific">Dethiosulfatarculus sandiegensis</name>
    <dbReference type="NCBI Taxonomy" id="1429043"/>
    <lineage>
        <taxon>Bacteria</taxon>
        <taxon>Pseudomonadati</taxon>
        <taxon>Thermodesulfobacteriota</taxon>
        <taxon>Desulfarculia</taxon>
        <taxon>Desulfarculales</taxon>
        <taxon>Desulfarculaceae</taxon>
        <taxon>Dethiosulfatarculus</taxon>
    </lineage>
</organism>
<comment type="caution">
    <text evidence="1">The sequence shown here is derived from an EMBL/GenBank/DDBJ whole genome shotgun (WGS) entry which is preliminary data.</text>
</comment>
<dbReference type="STRING" id="1429043.X474_22230"/>
<name>A0A0D2J7U7_9BACT</name>
<evidence type="ECO:0000313" key="2">
    <source>
        <dbReference type="Proteomes" id="UP000032233"/>
    </source>
</evidence>
<gene>
    <name evidence="1" type="ORF">X474_22230</name>
</gene>
<dbReference type="EMBL" id="AZAC01000044">
    <property type="protein sequence ID" value="KIX11796.1"/>
    <property type="molecule type" value="Genomic_DNA"/>
</dbReference>